<dbReference type="InterPro" id="IPR004839">
    <property type="entry name" value="Aminotransferase_I/II_large"/>
</dbReference>
<dbReference type="GO" id="GO:0046513">
    <property type="term" value="P:ceramide biosynthetic process"/>
    <property type="evidence" value="ECO:0007669"/>
    <property type="project" value="TreeGrafter"/>
</dbReference>
<evidence type="ECO:0000256" key="3">
    <source>
        <dbReference type="ARBA" id="ARBA00004991"/>
    </source>
</evidence>
<evidence type="ECO:0000256" key="6">
    <source>
        <dbReference type="ARBA" id="ARBA00022679"/>
    </source>
</evidence>
<evidence type="ECO:0000256" key="5">
    <source>
        <dbReference type="ARBA" id="ARBA00013220"/>
    </source>
</evidence>
<dbReference type="OrthoDB" id="3168162at2759"/>
<keyword evidence="9" id="KW-0443">Lipid metabolism</keyword>
<dbReference type="Proteomes" id="UP000664169">
    <property type="component" value="Unassembled WGS sequence"/>
</dbReference>
<dbReference type="InterPro" id="IPR015424">
    <property type="entry name" value="PyrdxlP-dep_Trfase"/>
</dbReference>
<comment type="pathway">
    <text evidence="2">Lipid metabolism; sphingolipid metabolism.</text>
</comment>
<dbReference type="Pfam" id="PF00155">
    <property type="entry name" value="Aminotran_1_2"/>
    <property type="match status" value="1"/>
</dbReference>
<sequence>MSVHEVPTWFSDLGTELTLLFQKLPGSSIFLRYIKASYQDDPVRSAVELFLVLFALRYLLASSYSTQKKNNLALTDKEIDELVDEWVPEPLVAPPTVFEEQENDKRPVISGATGPKCKLANGRTVTNLASYNYYNFLSSETLKEKAIQTLRTYGVGPCGPPGFYGTQDVHIKTEADIASHLGTPACIIYAQAFSTISSVIPTFSKRGDIIVADKAVNYSIRKGLQISRSTVRWYEHNDMADLERVLTQVVKEQARKPLTRRFLVTEALFEDIGDIIDLPKIVELKERYKFRLILDETWSYGVLGRTGRGITERQNVDVGSVDMLIGSLAGPLCTAGGFCAAGAVAVEHQRINSPSYTYSAALPAMMATTASETITLLQTNPEVMNQCRENIKSMWAQLDPRSEWMYCTSFIENPMMLLQFKPEVLSARKWNVQEQEAVLQEIVDECLVNGVLVTRRKGMPRSVSAKDFGFECMPSLKICITGGLSKKEIEKAGIIIRHAITKITRSKKS</sequence>
<evidence type="ECO:0000313" key="13">
    <source>
        <dbReference type="Proteomes" id="UP000664169"/>
    </source>
</evidence>
<proteinExistence type="inferred from homology"/>
<evidence type="ECO:0000256" key="9">
    <source>
        <dbReference type="ARBA" id="ARBA00023098"/>
    </source>
</evidence>
<keyword evidence="7" id="KW-0663">Pyridoxal phosphate</keyword>
<dbReference type="GO" id="GO:0004758">
    <property type="term" value="F:serine C-palmitoyltransferase activity"/>
    <property type="evidence" value="ECO:0007669"/>
    <property type="project" value="TreeGrafter"/>
</dbReference>
<dbReference type="FunFam" id="3.40.640.10:FF:000059">
    <property type="entry name" value="Serine palmitoyl CoA transferase subunit LcbA"/>
    <property type="match status" value="1"/>
</dbReference>
<keyword evidence="6" id="KW-0808">Transferase</keyword>
<name>A0A8H3ER05_9LECA</name>
<dbReference type="Gene3D" id="3.90.1150.10">
    <property type="entry name" value="Aspartate Aminotransferase, domain 1"/>
    <property type="match status" value="1"/>
</dbReference>
<dbReference type="EMBL" id="CAJPDQ010000006">
    <property type="protein sequence ID" value="CAF9911161.1"/>
    <property type="molecule type" value="Genomic_DNA"/>
</dbReference>
<accession>A0A8H3ER05</accession>
<organism evidence="12 13">
    <name type="scientific">Gomphillus americanus</name>
    <dbReference type="NCBI Taxonomy" id="1940652"/>
    <lineage>
        <taxon>Eukaryota</taxon>
        <taxon>Fungi</taxon>
        <taxon>Dikarya</taxon>
        <taxon>Ascomycota</taxon>
        <taxon>Pezizomycotina</taxon>
        <taxon>Lecanoromycetes</taxon>
        <taxon>OSLEUM clade</taxon>
        <taxon>Ostropomycetidae</taxon>
        <taxon>Ostropales</taxon>
        <taxon>Graphidaceae</taxon>
        <taxon>Gomphilloideae</taxon>
        <taxon>Gomphillus</taxon>
    </lineage>
</organism>
<dbReference type="PANTHER" id="PTHR13693:SF2">
    <property type="entry name" value="SERINE PALMITOYLTRANSFERASE 1"/>
    <property type="match status" value="1"/>
</dbReference>
<feature type="domain" description="Aminotransferase class I/classII large" evidence="11">
    <location>
        <begin position="124"/>
        <end position="490"/>
    </location>
</feature>
<dbReference type="EC" id="2.3.1.50" evidence="5"/>
<dbReference type="InterPro" id="IPR050087">
    <property type="entry name" value="AON_synthase_class-II"/>
</dbReference>
<keyword evidence="8" id="KW-0746">Sphingolipid metabolism</keyword>
<dbReference type="AlphaFoldDB" id="A0A8H3ER05"/>
<comment type="cofactor">
    <cofactor evidence="1">
        <name>pyridoxal 5'-phosphate</name>
        <dbReference type="ChEBI" id="CHEBI:597326"/>
    </cofactor>
</comment>
<gene>
    <name evidence="12" type="ORF">GOMPHAMPRED_007330</name>
</gene>
<evidence type="ECO:0000313" key="12">
    <source>
        <dbReference type="EMBL" id="CAF9911161.1"/>
    </source>
</evidence>
<reference evidence="12" key="1">
    <citation type="submission" date="2021-03" db="EMBL/GenBank/DDBJ databases">
        <authorList>
            <person name="Tagirdzhanova G."/>
        </authorList>
    </citation>
    <scope>NUCLEOTIDE SEQUENCE</scope>
</reference>
<dbReference type="GO" id="GO:0016020">
    <property type="term" value="C:membrane"/>
    <property type="evidence" value="ECO:0007669"/>
    <property type="project" value="GOC"/>
</dbReference>
<dbReference type="GO" id="GO:0046512">
    <property type="term" value="P:sphingosine biosynthetic process"/>
    <property type="evidence" value="ECO:0007669"/>
    <property type="project" value="TreeGrafter"/>
</dbReference>
<evidence type="ECO:0000256" key="8">
    <source>
        <dbReference type="ARBA" id="ARBA00022919"/>
    </source>
</evidence>
<comment type="caution">
    <text evidence="12">The sequence shown here is derived from an EMBL/GenBank/DDBJ whole genome shotgun (WGS) entry which is preliminary data.</text>
</comment>
<comment type="similarity">
    <text evidence="4">Belongs to the class-II pyridoxal-phosphate-dependent aminotransferase family.</text>
</comment>
<evidence type="ECO:0000259" key="11">
    <source>
        <dbReference type="Pfam" id="PF00155"/>
    </source>
</evidence>
<evidence type="ECO:0000256" key="4">
    <source>
        <dbReference type="ARBA" id="ARBA00008392"/>
    </source>
</evidence>
<keyword evidence="13" id="KW-1185">Reference proteome</keyword>
<dbReference type="InterPro" id="IPR015421">
    <property type="entry name" value="PyrdxlP-dep_Trfase_major"/>
</dbReference>
<evidence type="ECO:0000256" key="2">
    <source>
        <dbReference type="ARBA" id="ARBA00004760"/>
    </source>
</evidence>
<evidence type="ECO:0000256" key="10">
    <source>
        <dbReference type="ARBA" id="ARBA00023315"/>
    </source>
</evidence>
<evidence type="ECO:0000256" key="7">
    <source>
        <dbReference type="ARBA" id="ARBA00022898"/>
    </source>
</evidence>
<dbReference type="SUPFAM" id="SSF53383">
    <property type="entry name" value="PLP-dependent transferases"/>
    <property type="match status" value="1"/>
</dbReference>
<dbReference type="Gene3D" id="3.40.640.10">
    <property type="entry name" value="Type I PLP-dependent aspartate aminotransferase-like (Major domain)"/>
    <property type="match status" value="1"/>
</dbReference>
<protein>
    <recommendedName>
        <fullName evidence="5">serine C-palmitoyltransferase</fullName>
        <ecNumber evidence="5">2.3.1.50</ecNumber>
    </recommendedName>
</protein>
<dbReference type="PANTHER" id="PTHR13693">
    <property type="entry name" value="CLASS II AMINOTRANSFERASE/8-AMINO-7-OXONONANOATE SYNTHASE"/>
    <property type="match status" value="1"/>
</dbReference>
<dbReference type="InterPro" id="IPR015422">
    <property type="entry name" value="PyrdxlP-dep_Trfase_small"/>
</dbReference>
<keyword evidence="10" id="KW-0012">Acyltransferase</keyword>
<evidence type="ECO:0000256" key="1">
    <source>
        <dbReference type="ARBA" id="ARBA00001933"/>
    </source>
</evidence>
<dbReference type="GO" id="GO:0005783">
    <property type="term" value="C:endoplasmic reticulum"/>
    <property type="evidence" value="ECO:0007669"/>
    <property type="project" value="TreeGrafter"/>
</dbReference>
<dbReference type="GO" id="GO:0030170">
    <property type="term" value="F:pyridoxal phosphate binding"/>
    <property type="evidence" value="ECO:0007669"/>
    <property type="project" value="InterPro"/>
</dbReference>
<comment type="pathway">
    <text evidence="3">Sphingolipid metabolism.</text>
</comment>